<dbReference type="Pfam" id="PF22486">
    <property type="entry name" value="MATH_2"/>
    <property type="match status" value="1"/>
</dbReference>
<protein>
    <recommendedName>
        <fullName evidence="6">Ubiquitinyl hydrolase 1</fullName>
    </recommendedName>
</protein>
<dbReference type="SUPFAM" id="SSF54001">
    <property type="entry name" value="Cysteine proteinases"/>
    <property type="match status" value="1"/>
</dbReference>
<accession>C5LBF3</accession>
<dbReference type="GO" id="GO:0005829">
    <property type="term" value="C:cytosol"/>
    <property type="evidence" value="ECO:0007669"/>
    <property type="project" value="TreeGrafter"/>
</dbReference>
<dbReference type="PROSITE" id="PS50144">
    <property type="entry name" value="MATH"/>
    <property type="match status" value="1"/>
</dbReference>
<dbReference type="OrthoDB" id="289038at2759"/>
<dbReference type="InterPro" id="IPR001394">
    <property type="entry name" value="Peptidase_C19_UCH"/>
</dbReference>
<dbReference type="GeneID" id="9043204"/>
<evidence type="ECO:0008006" key="6">
    <source>
        <dbReference type="Google" id="ProtNLM"/>
    </source>
</evidence>
<dbReference type="GO" id="GO:0005634">
    <property type="term" value="C:nucleus"/>
    <property type="evidence" value="ECO:0007669"/>
    <property type="project" value="TreeGrafter"/>
</dbReference>
<evidence type="ECO:0000313" key="5">
    <source>
        <dbReference type="Proteomes" id="UP000007800"/>
    </source>
</evidence>
<organism evidence="5">
    <name type="scientific">Perkinsus marinus (strain ATCC 50983 / TXsc)</name>
    <dbReference type="NCBI Taxonomy" id="423536"/>
    <lineage>
        <taxon>Eukaryota</taxon>
        <taxon>Sar</taxon>
        <taxon>Alveolata</taxon>
        <taxon>Perkinsozoa</taxon>
        <taxon>Perkinsea</taxon>
        <taxon>Perkinsida</taxon>
        <taxon>Perkinsidae</taxon>
        <taxon>Perkinsus</taxon>
    </lineage>
</organism>
<dbReference type="AlphaFoldDB" id="C5LBF3"/>
<gene>
    <name evidence="4" type="ORF">Pmar_PMAR011821</name>
</gene>
<dbReference type="Proteomes" id="UP000007800">
    <property type="component" value="Unassembled WGS sequence"/>
</dbReference>
<sequence>MERRNSTGVGKWVFKDIPNVPHTVFLNPCCSLAKDYIPKQQSAVQQVTAANGRTFYFKLLVFPHGNRPRAPVYVAAYVECQEREEGMDPRFVFSNVKFQIIVINQKDYRKSIVKADTHSFCKAEIDRGWHDLVAVERVLDPKEGWLDKDGCLVMRASAYARQAETVLGNGTDRERGGTGFVGLRNHGATCYLNGLLQSLYHLGRFREIVYSVDPRAERERLLAEDELAGGDGGDSLACMSPSGGGRLSLPIALQKVFLDLQTSDVPVTCRDLIRAFGWDSMDAFTQHDAQELERLLCDKLEEKLRGTAVDGAIEQLFEGELENFIECVDISYSSRRLEPFYDLSLNVAGLKTLEDSLLDFTQVEMLEGENAYEAEGRGKQRARKGIRFTKFPPVLNIQLKRFNFDFERMDMVKLHDRFEFPTRLNVDNLLPGTGDYILHTVLVHSGEVNSGHYYAFIRPKGEGSDWFRFDDDSVTRVSEYAAVEDNFGGEDVVPCDYLTRGLRSSAEVKRQRIYSAYLLVYVKESESGKVLTNPSYETVKARLELESKRVDDRKRERQAAAMHVNVRIVTSADLKQGEGFGMPPIADAAGTTIQMLRTAELHQIAEGVAEALKKTGDGQTDLDPNELGLAYLRRRRLEGFKKVVVGKGTVEGKEILAVPSHTLAAHKRLHIGRSKPERVGEIIEKNQGTLVIVKYYCPETHAVVQIGADYLSLAAVSGAPPTIRSSLGTRVIDMLENAGLKGSGKVDDNILAKFVSSWVETTPSEGEGTILCYEEAERRTGMTSVKVDDSRELSNLVSVCNGVVPVLVLQYYDGPMPPIPAVPDPTVMEVPTINILTASDCFSSIVNKVVVTVHLDNPSEEVSIDGISSPVATIAAHGLPHPTESLEMDLRWSLGQVTLAVREAFNIDADQSVLLTAGGLPPAACGEGFLNNGPEAACSFLGTHQRFFTSMDDSSSAIHAAESHEKFSYLQWGQPPMHEWTMQAVAVPKRVRFFDEHVREVANGLITVVPASEYYPSPSKVEEEEEEARGIKNVADIRPSLTVDQLWQHLVDENPAFVSDCRKAGVIHEDECDANAVPVRMVVADKSEVVEVYGAEDNIFHELQRYSTAQNKLTNVFFDYIRLERDDDDCRAKIMTPHAPVEDGQPLTVYVQHFDRGTQGGMYFGFPTLVKIIVGQTTGAELKEKIRQKLVVPEHVMNRWWMVAHSKRSNNASRHQLIRPEEIITKDLVGYDADDFAVSLEHPHPHPPTRLPGSRNGSRYRPLTIK</sequence>
<dbReference type="RefSeq" id="XP_002773958.1">
    <property type="nucleotide sequence ID" value="XM_002773912.1"/>
</dbReference>
<evidence type="ECO:0000313" key="4">
    <source>
        <dbReference type="EMBL" id="EER05774.1"/>
    </source>
</evidence>
<evidence type="ECO:0000259" key="3">
    <source>
        <dbReference type="PROSITE" id="PS50235"/>
    </source>
</evidence>
<dbReference type="InterPro" id="IPR008974">
    <property type="entry name" value="TRAF-like"/>
</dbReference>
<dbReference type="PROSITE" id="PS50235">
    <property type="entry name" value="USP_3"/>
    <property type="match status" value="1"/>
</dbReference>
<proteinExistence type="predicted"/>
<dbReference type="InterPro" id="IPR028889">
    <property type="entry name" value="USP"/>
</dbReference>
<dbReference type="GO" id="GO:0016579">
    <property type="term" value="P:protein deubiquitination"/>
    <property type="evidence" value="ECO:0007669"/>
    <property type="project" value="InterPro"/>
</dbReference>
<feature type="region of interest" description="Disordered" evidence="1">
    <location>
        <begin position="1239"/>
        <end position="1266"/>
    </location>
</feature>
<evidence type="ECO:0000259" key="2">
    <source>
        <dbReference type="PROSITE" id="PS50144"/>
    </source>
</evidence>
<keyword evidence="5" id="KW-1185">Reference proteome</keyword>
<dbReference type="GO" id="GO:0004843">
    <property type="term" value="F:cysteine-type deubiquitinase activity"/>
    <property type="evidence" value="ECO:0007669"/>
    <property type="project" value="InterPro"/>
</dbReference>
<dbReference type="SUPFAM" id="SSF49599">
    <property type="entry name" value="TRAF domain-like"/>
    <property type="match status" value="1"/>
</dbReference>
<dbReference type="EMBL" id="GG680918">
    <property type="protein sequence ID" value="EER05774.1"/>
    <property type="molecule type" value="Genomic_DNA"/>
</dbReference>
<dbReference type="Gene3D" id="3.90.70.10">
    <property type="entry name" value="Cysteine proteinases"/>
    <property type="match status" value="1"/>
</dbReference>
<reference evidence="4 5" key="1">
    <citation type="submission" date="2008-07" db="EMBL/GenBank/DDBJ databases">
        <authorList>
            <person name="El-Sayed N."/>
            <person name="Caler E."/>
            <person name="Inman J."/>
            <person name="Amedeo P."/>
            <person name="Hass B."/>
            <person name="Wortman J."/>
        </authorList>
    </citation>
    <scope>NUCLEOTIDE SEQUENCE [LARGE SCALE GENOMIC DNA]</scope>
    <source>
        <strain evidence="5">ATCC 50983 / TXsc</strain>
    </source>
</reference>
<dbReference type="CDD" id="cd02659">
    <property type="entry name" value="peptidase_C19C"/>
    <property type="match status" value="1"/>
</dbReference>
<dbReference type="InterPro" id="IPR050164">
    <property type="entry name" value="Peptidase_C19"/>
</dbReference>
<evidence type="ECO:0000256" key="1">
    <source>
        <dbReference type="SAM" id="MobiDB-lite"/>
    </source>
</evidence>
<dbReference type="InParanoid" id="C5LBF3"/>
<dbReference type="PANTHER" id="PTHR24006">
    <property type="entry name" value="UBIQUITIN CARBOXYL-TERMINAL HYDROLASE"/>
    <property type="match status" value="1"/>
</dbReference>
<dbReference type="Gene3D" id="2.60.210.10">
    <property type="entry name" value="Apoptosis, Tumor Necrosis Factor Receptor Associated Protein 2, Chain A"/>
    <property type="match status" value="1"/>
</dbReference>
<name>C5LBF3_PERM5</name>
<dbReference type="Pfam" id="PF00443">
    <property type="entry name" value="UCH"/>
    <property type="match status" value="1"/>
</dbReference>
<dbReference type="CDD" id="cd00121">
    <property type="entry name" value="MATH"/>
    <property type="match status" value="1"/>
</dbReference>
<feature type="domain" description="MATH" evidence="2">
    <location>
        <begin position="7"/>
        <end position="157"/>
    </location>
</feature>
<dbReference type="InterPro" id="IPR038765">
    <property type="entry name" value="Papain-like_cys_pep_sf"/>
</dbReference>
<feature type="domain" description="USP" evidence="3">
    <location>
        <begin position="181"/>
        <end position="524"/>
    </location>
</feature>
<dbReference type="InterPro" id="IPR002083">
    <property type="entry name" value="MATH/TRAF_dom"/>
</dbReference>